<evidence type="ECO:0000313" key="2">
    <source>
        <dbReference type="Proteomes" id="UP000067523"/>
    </source>
</evidence>
<dbReference type="STRING" id="118060.ATZ35_00135"/>
<evidence type="ECO:0000313" key="1">
    <source>
        <dbReference type="EMBL" id="ALS35622.1"/>
    </source>
</evidence>
<dbReference type="RefSeq" id="WP_208928264.1">
    <property type="nucleotide sequence ID" value="NZ_CP013655.1"/>
</dbReference>
<dbReference type="EMBL" id="CP013655">
    <property type="protein sequence ID" value="ALS35622.1"/>
    <property type="molecule type" value="Genomic_DNA"/>
</dbReference>
<keyword evidence="2" id="KW-1185">Reference proteome</keyword>
<dbReference type="InterPro" id="IPR012545">
    <property type="entry name" value="DUF1697"/>
</dbReference>
<name>A0A0U2WK66_9ENTE</name>
<dbReference type="Gene3D" id="3.30.70.1260">
    <property type="entry name" value="bacterial protein sp0830 like"/>
    <property type="match status" value="1"/>
</dbReference>
<dbReference type="Gene3D" id="3.30.70.1280">
    <property type="entry name" value="SP0830-like domains"/>
    <property type="match status" value="1"/>
</dbReference>
<organism evidence="1 2">
    <name type="scientific">Enterococcus rotai</name>
    <dbReference type="NCBI Taxonomy" id="118060"/>
    <lineage>
        <taxon>Bacteria</taxon>
        <taxon>Bacillati</taxon>
        <taxon>Bacillota</taxon>
        <taxon>Bacilli</taxon>
        <taxon>Lactobacillales</taxon>
        <taxon>Enterococcaceae</taxon>
        <taxon>Enterococcus</taxon>
    </lineage>
</organism>
<sequence length="182" mass="20749">MTTYIALLRGVNVGGKNRVVMATLKERFEQHGFTNVSTFLNSGNVLFSSEETNSLQLTEDCEKLIESEFGLKIIVTIVSAKMLLEALEQMPEWWNTDKESKHNVIFVIPPTTTEEVIESVGEAKAEYEKVAYHERVIFWSAPIKTFSRSRWSKIVGTKMYSRITIRNANTVNKLAELVQKNN</sequence>
<dbReference type="PANTHER" id="PTHR36439:SF1">
    <property type="entry name" value="DUF1697 DOMAIN-CONTAINING PROTEIN"/>
    <property type="match status" value="1"/>
</dbReference>
<proteinExistence type="predicted"/>
<gene>
    <name evidence="1" type="ORF">ATZ35_00135</name>
</gene>
<dbReference type="KEGG" id="erx:ATZ35_00135"/>
<dbReference type="Pfam" id="PF08002">
    <property type="entry name" value="DUF1697"/>
    <property type="match status" value="1"/>
</dbReference>
<dbReference type="PANTHER" id="PTHR36439">
    <property type="entry name" value="BLL4334 PROTEIN"/>
    <property type="match status" value="1"/>
</dbReference>
<reference evidence="2" key="1">
    <citation type="submission" date="2015-12" db="EMBL/GenBank/DDBJ databases">
        <authorList>
            <person name="Lauer A."/>
            <person name="Humrighouse B."/>
            <person name="Loparev V."/>
            <person name="Shewmaker P.L."/>
            <person name="Whitney A.M."/>
            <person name="McLaughlin R.W."/>
        </authorList>
    </citation>
    <scope>NUCLEOTIDE SEQUENCE [LARGE SCALE GENOMIC DNA]</scope>
    <source>
        <strain evidence="2">LMG 26678</strain>
    </source>
</reference>
<dbReference type="SUPFAM" id="SSF160379">
    <property type="entry name" value="SP0830-like"/>
    <property type="match status" value="1"/>
</dbReference>
<accession>A0A0U2WK66</accession>
<evidence type="ECO:0008006" key="3">
    <source>
        <dbReference type="Google" id="ProtNLM"/>
    </source>
</evidence>
<dbReference type="Proteomes" id="UP000067523">
    <property type="component" value="Chromosome"/>
</dbReference>
<protein>
    <recommendedName>
        <fullName evidence="3">DUF1697 domain-containing protein</fullName>
    </recommendedName>
</protein>
<dbReference type="PIRSF" id="PIRSF008502">
    <property type="entry name" value="UCP008502"/>
    <property type="match status" value="1"/>
</dbReference>
<dbReference type="AlphaFoldDB" id="A0A0U2WK66"/>